<dbReference type="InterPro" id="IPR019258">
    <property type="entry name" value="Mediator_Med4"/>
</dbReference>
<evidence type="ECO:0000256" key="6">
    <source>
        <dbReference type="ARBA" id="ARBA00023242"/>
    </source>
</evidence>
<dbReference type="OrthoDB" id="1929813at2759"/>
<dbReference type="PANTHER" id="PTHR13208:SF2">
    <property type="entry name" value="MEDIATOR OF RNA POLYMERASE II TRANSCRIPTION SUBUNIT 4"/>
    <property type="match status" value="1"/>
</dbReference>
<feature type="compositionally biased region" description="Low complexity" evidence="9">
    <location>
        <begin position="415"/>
        <end position="424"/>
    </location>
</feature>
<keyword evidence="5 8" id="KW-0804">Transcription</keyword>
<dbReference type="GO" id="GO:0016592">
    <property type="term" value="C:mediator complex"/>
    <property type="evidence" value="ECO:0007669"/>
    <property type="project" value="InterPro"/>
</dbReference>
<accession>A0A1E3QF80</accession>
<dbReference type="AlphaFoldDB" id="A0A1E3QF80"/>
<reference evidence="10 11" key="1">
    <citation type="journal article" date="2016" name="Proc. Natl. Acad. Sci. U.S.A.">
        <title>Comparative genomics of biotechnologically important yeasts.</title>
        <authorList>
            <person name="Riley R."/>
            <person name="Haridas S."/>
            <person name="Wolfe K.H."/>
            <person name="Lopes M.R."/>
            <person name="Hittinger C.T."/>
            <person name="Goeker M."/>
            <person name="Salamov A.A."/>
            <person name="Wisecaver J.H."/>
            <person name="Long T.M."/>
            <person name="Calvey C.H."/>
            <person name="Aerts A.L."/>
            <person name="Barry K.W."/>
            <person name="Choi C."/>
            <person name="Clum A."/>
            <person name="Coughlan A.Y."/>
            <person name="Deshpande S."/>
            <person name="Douglass A.P."/>
            <person name="Hanson S.J."/>
            <person name="Klenk H.-P."/>
            <person name="LaButti K.M."/>
            <person name="Lapidus A."/>
            <person name="Lindquist E.A."/>
            <person name="Lipzen A.M."/>
            <person name="Meier-Kolthoff J.P."/>
            <person name="Ohm R.A."/>
            <person name="Otillar R.P."/>
            <person name="Pangilinan J.L."/>
            <person name="Peng Y."/>
            <person name="Rokas A."/>
            <person name="Rosa C.A."/>
            <person name="Scheuner C."/>
            <person name="Sibirny A.A."/>
            <person name="Slot J.C."/>
            <person name="Stielow J.B."/>
            <person name="Sun H."/>
            <person name="Kurtzman C.P."/>
            <person name="Blackwell M."/>
            <person name="Grigoriev I.V."/>
            <person name="Jeffries T.W."/>
        </authorList>
    </citation>
    <scope>NUCLEOTIDE SEQUENCE [LARGE SCALE GENOMIC DNA]</scope>
    <source>
        <strain evidence="10 11">NRRL Y-11557</strain>
    </source>
</reference>
<name>A0A1E3QF80_LIPST</name>
<evidence type="ECO:0000256" key="8">
    <source>
        <dbReference type="RuleBase" id="RU364141"/>
    </source>
</evidence>
<comment type="subunit">
    <text evidence="8">Component of the Mediator complex.</text>
</comment>
<evidence type="ECO:0000256" key="3">
    <source>
        <dbReference type="ARBA" id="ARBA00020629"/>
    </source>
</evidence>
<evidence type="ECO:0000256" key="2">
    <source>
        <dbReference type="ARBA" id="ARBA00009626"/>
    </source>
</evidence>
<evidence type="ECO:0000256" key="1">
    <source>
        <dbReference type="ARBA" id="ARBA00004123"/>
    </source>
</evidence>
<dbReference type="EMBL" id="KV454289">
    <property type="protein sequence ID" value="ODQ76114.1"/>
    <property type="molecule type" value="Genomic_DNA"/>
</dbReference>
<feature type="region of interest" description="Disordered" evidence="9">
    <location>
        <begin position="77"/>
        <end position="99"/>
    </location>
</feature>
<evidence type="ECO:0000313" key="10">
    <source>
        <dbReference type="EMBL" id="ODQ76114.1"/>
    </source>
</evidence>
<dbReference type="GO" id="GO:0070847">
    <property type="term" value="C:core mediator complex"/>
    <property type="evidence" value="ECO:0007669"/>
    <property type="project" value="TreeGrafter"/>
</dbReference>
<feature type="compositionally biased region" description="Polar residues" evidence="9">
    <location>
        <begin position="350"/>
        <end position="360"/>
    </location>
</feature>
<protein>
    <recommendedName>
        <fullName evidence="3 8">Mediator of RNA polymerase II transcription subunit 4</fullName>
    </recommendedName>
    <alternativeName>
        <fullName evidence="7 8">Mediator complex subunit 4</fullName>
    </alternativeName>
</protein>
<dbReference type="STRING" id="675824.A0A1E3QF80"/>
<dbReference type="GO" id="GO:0003712">
    <property type="term" value="F:transcription coregulator activity"/>
    <property type="evidence" value="ECO:0007669"/>
    <property type="project" value="InterPro"/>
</dbReference>
<feature type="compositionally biased region" description="Acidic residues" evidence="9">
    <location>
        <begin position="386"/>
        <end position="413"/>
    </location>
</feature>
<sequence>MAASPRAPQSAISMQPLVSAHLPLSPATVLPKSSSTTVPPRSLADAIAERKQLFQTRMAIPGVQPTFQKLKTPLQSIPTSTDFTRSNTPSSATTPITSTTPTTVSGYNALSTPASSDVPKLTIFGALDAFERKIADLIETVGLYSPGAGTAKDLVDLDLQLDKAVDELLLYQENKALIAKLSAESSDLDSQLNILLKALSDARAALLSIPGADDLGSNDTPDTPKTSYTELLAYATRISKFASAPPGFAPPASWASQPPPELAKTETSADGQAPTVAETVSATLKEAYKDPSSIPANLPWPTEDEMRRGMLVQYNRMFGSDGGENGVVATEIAVVVPGQEGHPDNKPHEMSSSQVQTNTSQPPPGNKRKPGEKRRHKQRRNVFASDIDDDDDSSDDGDGEADDDDDGFDDGGNNDDGILSSSSDYADTQDALPHPNPNSGLGNNGTTAPASNGGHVRQDGAVNREALLDLDLFEPDED</sequence>
<dbReference type="PANTHER" id="PTHR13208">
    <property type="entry name" value="MEDIATOR OF RNA POLYMERASE II TRANSCRIPTION SUBUNIT 4"/>
    <property type="match status" value="1"/>
</dbReference>
<evidence type="ECO:0000256" key="7">
    <source>
        <dbReference type="ARBA" id="ARBA00031257"/>
    </source>
</evidence>
<comment type="subcellular location">
    <subcellularLocation>
        <location evidence="1 8">Nucleus</location>
    </subcellularLocation>
</comment>
<keyword evidence="4 8" id="KW-0805">Transcription regulation</keyword>
<keyword evidence="11" id="KW-1185">Reference proteome</keyword>
<dbReference type="Proteomes" id="UP000094385">
    <property type="component" value="Unassembled WGS sequence"/>
</dbReference>
<evidence type="ECO:0000256" key="4">
    <source>
        <dbReference type="ARBA" id="ARBA00023015"/>
    </source>
</evidence>
<dbReference type="GO" id="GO:0006357">
    <property type="term" value="P:regulation of transcription by RNA polymerase II"/>
    <property type="evidence" value="ECO:0007669"/>
    <property type="project" value="InterPro"/>
</dbReference>
<comment type="similarity">
    <text evidence="2 8">Belongs to the Mediator complex subunit 4 family.</text>
</comment>
<evidence type="ECO:0000313" key="11">
    <source>
        <dbReference type="Proteomes" id="UP000094385"/>
    </source>
</evidence>
<feature type="region of interest" description="Disordered" evidence="9">
    <location>
        <begin position="249"/>
        <end position="274"/>
    </location>
</feature>
<keyword evidence="6 8" id="KW-0539">Nucleus</keyword>
<feature type="compositionally biased region" description="Polar residues" evidence="9">
    <location>
        <begin position="77"/>
        <end position="87"/>
    </location>
</feature>
<evidence type="ECO:0000256" key="9">
    <source>
        <dbReference type="SAM" id="MobiDB-lite"/>
    </source>
</evidence>
<feature type="compositionally biased region" description="Polar residues" evidence="9">
    <location>
        <begin position="437"/>
        <end position="450"/>
    </location>
</feature>
<feature type="region of interest" description="Disordered" evidence="9">
    <location>
        <begin position="338"/>
        <end position="478"/>
    </location>
</feature>
<evidence type="ECO:0000256" key="5">
    <source>
        <dbReference type="ARBA" id="ARBA00023163"/>
    </source>
</evidence>
<feature type="compositionally biased region" description="Low complexity" evidence="9">
    <location>
        <begin position="88"/>
        <end position="99"/>
    </location>
</feature>
<feature type="compositionally biased region" description="Basic residues" evidence="9">
    <location>
        <begin position="366"/>
        <end position="380"/>
    </location>
</feature>
<gene>
    <name evidence="8" type="primary">MED4</name>
    <name evidence="10" type="ORF">LIPSTDRAFT_24560</name>
</gene>
<keyword evidence="8" id="KW-0010">Activator</keyword>
<dbReference type="Pfam" id="PF10018">
    <property type="entry name" value="Med4"/>
    <property type="match status" value="1"/>
</dbReference>
<proteinExistence type="inferred from homology"/>
<organism evidence="10 11">
    <name type="scientific">Lipomyces starkeyi NRRL Y-11557</name>
    <dbReference type="NCBI Taxonomy" id="675824"/>
    <lineage>
        <taxon>Eukaryota</taxon>
        <taxon>Fungi</taxon>
        <taxon>Dikarya</taxon>
        <taxon>Ascomycota</taxon>
        <taxon>Saccharomycotina</taxon>
        <taxon>Lipomycetes</taxon>
        <taxon>Lipomycetales</taxon>
        <taxon>Lipomycetaceae</taxon>
        <taxon>Lipomyces</taxon>
    </lineage>
</organism>
<comment type="function">
    <text evidence="8">Component of the Mediator complex, a coactivator involved in the regulated transcription of nearly all RNA polymerase II-dependent genes. Mediator functions as a bridge to convey information from gene-specific regulatory proteins to the basal RNA polymerase II transcription machinery. Mediator is recruited to promoters by direct interactions with regulatory proteins and serves as a scaffold for the assembly of a functional preinitiation complex with RNA polymerase II and the general transcription factors.</text>
</comment>